<sequence length="181" mass="20112">MYVPKQLFFTRGVGVHREKLTSFEMALRDAHIACYNLVRVSSIFPPHCEEITIEEGLKQLKPGQIVHVVMSECATAEPNRLVSASVGVAIPKDRSTFGYLSEHHAHGQTEQLAADYAEDLAAEMLATVMGVEFDPESSWDEKREIWKIADLFYETKSISKGAVGNKYGLWTTVISAAVLLP</sequence>
<evidence type="ECO:0000256" key="6">
    <source>
        <dbReference type="ARBA" id="ARBA00023239"/>
    </source>
</evidence>
<reference evidence="9 10" key="2">
    <citation type="journal article" date="2011" name="Stand. Genomic Sci.">
        <title>Complete genome sequence of Isosphaera pallida type strain (IS1B).</title>
        <authorList>
            <consortium name="US DOE Joint Genome Institute (JGI-PGF)"/>
            <person name="Goker M."/>
            <person name="Cleland D."/>
            <person name="Saunders E."/>
            <person name="Lapidus A."/>
            <person name="Nolan M."/>
            <person name="Lucas S."/>
            <person name="Hammon N."/>
            <person name="Deshpande S."/>
            <person name="Cheng J.F."/>
            <person name="Tapia R."/>
            <person name="Han C."/>
            <person name="Goodwin L."/>
            <person name="Pitluck S."/>
            <person name="Liolios K."/>
            <person name="Pagani I."/>
            <person name="Ivanova N."/>
            <person name="Mavromatis K."/>
            <person name="Pati A."/>
            <person name="Chen A."/>
            <person name="Palaniappan K."/>
            <person name="Land M."/>
            <person name="Hauser L."/>
            <person name="Chang Y.J."/>
            <person name="Jeffries C.D."/>
            <person name="Detter J.C."/>
            <person name="Beck B."/>
            <person name="Woyke T."/>
            <person name="Bristow J."/>
            <person name="Eisen J.A."/>
            <person name="Markowitz V."/>
            <person name="Hugenholtz P."/>
            <person name="Kyrpides N.C."/>
            <person name="Klenk H.P."/>
        </authorList>
    </citation>
    <scope>NUCLEOTIDE SEQUENCE [LARGE SCALE GENOMIC DNA]</scope>
    <source>
        <strain evidence="10">ATCC 43644 / DSM 9630 / IS1B</strain>
    </source>
</reference>
<dbReference type="Pfam" id="PF01862">
    <property type="entry name" value="PvlArgDC"/>
    <property type="match status" value="1"/>
</dbReference>
<dbReference type="HOGENOM" id="CLU_114389_0_0_0"/>
<dbReference type="EMBL" id="CP002353">
    <property type="protein sequence ID" value="ADV63853.1"/>
    <property type="molecule type" value="Genomic_DNA"/>
</dbReference>
<dbReference type="PIRSF" id="PIRSF005216">
    <property type="entry name" value="Pyruvoyl-dep_arg_deCO2ase"/>
    <property type="match status" value="1"/>
</dbReference>
<dbReference type="GO" id="GO:0006527">
    <property type="term" value="P:L-arginine catabolic process"/>
    <property type="evidence" value="ECO:0007669"/>
    <property type="project" value="InterPro"/>
</dbReference>
<keyword evidence="5" id="KW-0210">Decarboxylase</keyword>
<dbReference type="RefSeq" id="WP_013566141.1">
    <property type="nucleotide sequence ID" value="NC_014962.1"/>
</dbReference>
<name>E8R5A0_ISOPI</name>
<dbReference type="SFLD" id="SFLDS00055">
    <property type="entry name" value="Pyruvoyl-Dependent_Histidine/A"/>
    <property type="match status" value="1"/>
</dbReference>
<dbReference type="InterPro" id="IPR016104">
    <property type="entry name" value="Pyr-dep_his/arg-deCO2ase"/>
</dbReference>
<dbReference type="OrthoDB" id="9783061at2"/>
<gene>
    <name evidence="9" type="ordered locus">Isop_3291</name>
</gene>
<proteinExistence type="inferred from homology"/>
<dbReference type="AlphaFoldDB" id="E8R5A0"/>
<dbReference type="STRING" id="575540.Isop_3291"/>
<evidence type="ECO:0000313" key="9">
    <source>
        <dbReference type="EMBL" id="ADV63853.1"/>
    </source>
</evidence>
<dbReference type="EC" id="4.1.1.19" evidence="3"/>
<evidence type="ECO:0000256" key="7">
    <source>
        <dbReference type="ARBA" id="ARBA00023317"/>
    </source>
</evidence>
<dbReference type="HAMAP" id="MF_01404">
    <property type="entry name" value="PvlArgDC"/>
    <property type="match status" value="1"/>
</dbReference>
<dbReference type="InterPro" id="IPR016105">
    <property type="entry name" value="Pyr-dep_his/arg-deCO2ase_sand"/>
</dbReference>
<dbReference type="InParanoid" id="E8R5A0"/>
<evidence type="ECO:0000313" key="10">
    <source>
        <dbReference type="Proteomes" id="UP000008631"/>
    </source>
</evidence>
<dbReference type="InterPro" id="IPR002724">
    <property type="entry name" value="Pyruvoyl-dep_arg_deCO2ase"/>
</dbReference>
<comment type="catalytic activity">
    <reaction evidence="8">
        <text>L-arginine + H(+) = agmatine + CO2</text>
        <dbReference type="Rhea" id="RHEA:17641"/>
        <dbReference type="ChEBI" id="CHEBI:15378"/>
        <dbReference type="ChEBI" id="CHEBI:16526"/>
        <dbReference type="ChEBI" id="CHEBI:32682"/>
        <dbReference type="ChEBI" id="CHEBI:58145"/>
        <dbReference type="EC" id="4.1.1.19"/>
    </reaction>
</comment>
<dbReference type="NCBIfam" id="TIGR00286">
    <property type="entry name" value="pyruvoyl-dependent arginine decarboxylase"/>
    <property type="match status" value="1"/>
</dbReference>
<dbReference type="eggNOG" id="COG1945">
    <property type="taxonomic scope" value="Bacteria"/>
</dbReference>
<protein>
    <recommendedName>
        <fullName evidence="4">Pyruvoyl-dependent arginine decarboxylase AaxB</fullName>
        <ecNumber evidence="3">4.1.1.19</ecNumber>
    </recommendedName>
</protein>
<keyword evidence="7" id="KW-0670">Pyruvate</keyword>
<dbReference type="PANTHER" id="PTHR40438:SF1">
    <property type="entry name" value="PYRUVOYL-DEPENDENT ARGININE DECARBOXYLASE"/>
    <property type="match status" value="1"/>
</dbReference>
<evidence type="ECO:0000256" key="4">
    <source>
        <dbReference type="ARBA" id="ARBA00014727"/>
    </source>
</evidence>
<evidence type="ECO:0000256" key="3">
    <source>
        <dbReference type="ARBA" id="ARBA00012426"/>
    </source>
</evidence>
<dbReference type="Proteomes" id="UP000008631">
    <property type="component" value="Chromosome"/>
</dbReference>
<reference key="1">
    <citation type="submission" date="2010-11" db="EMBL/GenBank/DDBJ databases">
        <title>The complete sequence of chromosome of Isophaera pallida ATCC 43644.</title>
        <authorList>
            <consortium name="US DOE Joint Genome Institute (JGI-PGF)"/>
            <person name="Lucas S."/>
            <person name="Copeland A."/>
            <person name="Lapidus A."/>
            <person name="Bruce D."/>
            <person name="Goodwin L."/>
            <person name="Pitluck S."/>
            <person name="Kyrpides N."/>
            <person name="Mavromatis K."/>
            <person name="Pagani I."/>
            <person name="Ivanova N."/>
            <person name="Saunders E."/>
            <person name="Brettin T."/>
            <person name="Detter J.C."/>
            <person name="Han C."/>
            <person name="Tapia R."/>
            <person name="Land M."/>
            <person name="Hauser L."/>
            <person name="Markowitz V."/>
            <person name="Cheng J.-F."/>
            <person name="Hugenholtz P."/>
            <person name="Woyke T."/>
            <person name="Wu D."/>
            <person name="Eisen J.A."/>
        </authorList>
    </citation>
    <scope>NUCLEOTIDE SEQUENCE</scope>
    <source>
        <strain>ATCC 43644</strain>
    </source>
</reference>
<organism evidence="9 10">
    <name type="scientific">Isosphaera pallida (strain ATCC 43644 / DSM 9630 / IS1B)</name>
    <dbReference type="NCBI Taxonomy" id="575540"/>
    <lineage>
        <taxon>Bacteria</taxon>
        <taxon>Pseudomonadati</taxon>
        <taxon>Planctomycetota</taxon>
        <taxon>Planctomycetia</taxon>
        <taxon>Isosphaerales</taxon>
        <taxon>Isosphaeraceae</taxon>
        <taxon>Isosphaera</taxon>
    </lineage>
</organism>
<accession>E8R5A0</accession>
<evidence type="ECO:0000256" key="8">
    <source>
        <dbReference type="ARBA" id="ARBA00049309"/>
    </source>
</evidence>
<dbReference type="KEGG" id="ipa:Isop_3291"/>
<keyword evidence="10" id="KW-1185">Reference proteome</keyword>
<dbReference type="SUPFAM" id="SSF56271">
    <property type="entry name" value="Pyruvoyl-dependent histidine and arginine decarboxylases"/>
    <property type="match status" value="1"/>
</dbReference>
<keyword evidence="6 9" id="KW-0456">Lyase</keyword>
<comment type="cofactor">
    <cofactor evidence="1">
        <name>pyruvate</name>
        <dbReference type="ChEBI" id="CHEBI:15361"/>
    </cofactor>
</comment>
<evidence type="ECO:0000256" key="2">
    <source>
        <dbReference type="ARBA" id="ARBA00008611"/>
    </source>
</evidence>
<dbReference type="SFLD" id="SFLDG01170">
    <property type="entry name" value="Pyruvoyl-dependent_arginine_de"/>
    <property type="match status" value="1"/>
</dbReference>
<evidence type="ECO:0000256" key="5">
    <source>
        <dbReference type="ARBA" id="ARBA00022793"/>
    </source>
</evidence>
<dbReference type="PANTHER" id="PTHR40438">
    <property type="entry name" value="PYRUVOYL-DEPENDENT ARGININE DECARBOXYLASE"/>
    <property type="match status" value="1"/>
</dbReference>
<dbReference type="Gene3D" id="3.50.20.10">
    <property type="entry name" value="Pyruvoyl-Dependent Histidine Decarboxylase, subunit B"/>
    <property type="match status" value="1"/>
</dbReference>
<comment type="similarity">
    <text evidence="2">Belongs to the pyruvoyl-dependent arginine decarboxylase family.</text>
</comment>
<evidence type="ECO:0000256" key="1">
    <source>
        <dbReference type="ARBA" id="ARBA00001928"/>
    </source>
</evidence>
<dbReference type="GO" id="GO:0008792">
    <property type="term" value="F:arginine decarboxylase activity"/>
    <property type="evidence" value="ECO:0007669"/>
    <property type="project" value="UniProtKB-EC"/>
</dbReference>